<evidence type="ECO:0000256" key="9">
    <source>
        <dbReference type="ARBA" id="ARBA00037847"/>
    </source>
</evidence>
<keyword evidence="8" id="KW-0472">Membrane</keyword>
<dbReference type="Proteomes" id="UP000594454">
    <property type="component" value="Chromosome 2"/>
</dbReference>
<dbReference type="InterPro" id="IPR003378">
    <property type="entry name" value="Fringe-like_glycosylTrfase"/>
</dbReference>
<evidence type="ECO:0000259" key="10">
    <source>
        <dbReference type="Pfam" id="PF02434"/>
    </source>
</evidence>
<evidence type="ECO:0000313" key="12">
    <source>
        <dbReference type="Proteomes" id="UP000594454"/>
    </source>
</evidence>
<evidence type="ECO:0000256" key="5">
    <source>
        <dbReference type="ARBA" id="ARBA00022692"/>
    </source>
</evidence>
<evidence type="ECO:0000256" key="7">
    <source>
        <dbReference type="ARBA" id="ARBA00022989"/>
    </source>
</evidence>
<keyword evidence="12" id="KW-1185">Reference proteome</keyword>
<evidence type="ECO:0000256" key="8">
    <source>
        <dbReference type="ARBA" id="ARBA00023136"/>
    </source>
</evidence>
<dbReference type="PANTHER" id="PTHR10811">
    <property type="entry name" value="FRINGE-RELATED"/>
    <property type="match status" value="1"/>
</dbReference>
<dbReference type="GO" id="GO:0012505">
    <property type="term" value="C:endomembrane system"/>
    <property type="evidence" value="ECO:0007669"/>
    <property type="project" value="UniProtKB-SubCell"/>
</dbReference>
<keyword evidence="3" id="KW-0328">Glycosyltransferase</keyword>
<evidence type="ECO:0000256" key="1">
    <source>
        <dbReference type="ARBA" id="ARBA00004606"/>
    </source>
</evidence>
<dbReference type="Pfam" id="PF02434">
    <property type="entry name" value="Fringe"/>
    <property type="match status" value="1"/>
</dbReference>
<dbReference type="InParanoid" id="A0A7R8UJK2"/>
<evidence type="ECO:0000256" key="3">
    <source>
        <dbReference type="ARBA" id="ARBA00022676"/>
    </source>
</evidence>
<keyword evidence="7" id="KW-1133">Transmembrane helix</keyword>
<dbReference type="GO" id="GO:0016757">
    <property type="term" value="F:glycosyltransferase activity"/>
    <property type="evidence" value="ECO:0007669"/>
    <property type="project" value="UniProtKB-KW"/>
</dbReference>
<dbReference type="OrthoDB" id="8959630at2759"/>
<evidence type="ECO:0000256" key="2">
    <source>
        <dbReference type="ARBA" id="ARBA00008661"/>
    </source>
</evidence>
<name>A0A7R8UJK2_HERIL</name>
<proteinExistence type="inferred from homology"/>
<keyword evidence="6" id="KW-0735">Signal-anchor</keyword>
<accession>A0A7R8UJK2</accession>
<dbReference type="GO" id="GO:0016020">
    <property type="term" value="C:membrane"/>
    <property type="evidence" value="ECO:0007669"/>
    <property type="project" value="UniProtKB-SubCell"/>
</dbReference>
<comment type="subcellular location">
    <subcellularLocation>
        <location evidence="9">Endomembrane system</location>
        <topology evidence="9">Single-pass membrane protein</topology>
    </subcellularLocation>
    <subcellularLocation>
        <location evidence="1">Membrane</location>
        <topology evidence="1">Single-pass type II membrane protein</topology>
    </subcellularLocation>
</comment>
<keyword evidence="4" id="KW-0808">Transferase</keyword>
<feature type="domain" description="Fringe-like glycosyltransferase" evidence="10">
    <location>
        <begin position="30"/>
        <end position="201"/>
    </location>
</feature>
<evidence type="ECO:0000313" key="11">
    <source>
        <dbReference type="EMBL" id="CAD7082055.1"/>
    </source>
</evidence>
<evidence type="ECO:0000256" key="6">
    <source>
        <dbReference type="ARBA" id="ARBA00022968"/>
    </source>
</evidence>
<dbReference type="EMBL" id="LR899010">
    <property type="protein sequence ID" value="CAD7082055.1"/>
    <property type="molecule type" value="Genomic_DNA"/>
</dbReference>
<dbReference type="AlphaFoldDB" id="A0A7R8UJK2"/>
<gene>
    <name evidence="11" type="ORF">HERILL_LOCUS5123</name>
</gene>
<comment type="similarity">
    <text evidence="2">Belongs to the glycosyltransferase 31 family.</text>
</comment>
<evidence type="ECO:0000256" key="4">
    <source>
        <dbReference type="ARBA" id="ARBA00022679"/>
    </source>
</evidence>
<protein>
    <recommendedName>
        <fullName evidence="10">Fringe-like glycosyltransferase domain-containing protein</fullName>
    </recommendedName>
</protein>
<sequence>MSVFRSGRPKMAVNTEIIKQMHRMLLNKRKVKLHGWFCHFDDDNYVNVPRLVRLLDDYSPTVDWYLGKPSISSPLEIHLDNKNSSVPTNKKITFWFATGGAGFCLSRALTLKMLPIAGGGKFINIGDRIRFPDDVTMGFIIEHLLKVPLTVVDNFHSHLEPMEFIRPETFHDQVSFSYARMKNEWNVVKIDGFDMKTDPKRFYSLHCHLFPYFSFCPRAFFAMLIWTELLFPTIVK</sequence>
<reference evidence="11 12" key="1">
    <citation type="submission" date="2020-11" db="EMBL/GenBank/DDBJ databases">
        <authorList>
            <person name="Wallbank WR R."/>
            <person name="Pardo Diaz C."/>
            <person name="Kozak K."/>
            <person name="Martin S."/>
            <person name="Jiggins C."/>
            <person name="Moest M."/>
            <person name="Warren A I."/>
            <person name="Generalovic N T."/>
            <person name="Byers J.R.P. K."/>
            <person name="Montejo-Kovacevich G."/>
            <person name="Yen C E."/>
        </authorList>
    </citation>
    <scope>NUCLEOTIDE SEQUENCE [LARGE SCALE GENOMIC DNA]</scope>
</reference>
<keyword evidence="5" id="KW-0812">Transmembrane</keyword>
<dbReference type="Gene3D" id="3.90.550.50">
    <property type="match status" value="1"/>
</dbReference>
<organism evidence="11 12">
    <name type="scientific">Hermetia illucens</name>
    <name type="common">Black soldier fly</name>
    <dbReference type="NCBI Taxonomy" id="343691"/>
    <lineage>
        <taxon>Eukaryota</taxon>
        <taxon>Metazoa</taxon>
        <taxon>Ecdysozoa</taxon>
        <taxon>Arthropoda</taxon>
        <taxon>Hexapoda</taxon>
        <taxon>Insecta</taxon>
        <taxon>Pterygota</taxon>
        <taxon>Neoptera</taxon>
        <taxon>Endopterygota</taxon>
        <taxon>Diptera</taxon>
        <taxon>Brachycera</taxon>
        <taxon>Stratiomyomorpha</taxon>
        <taxon>Stratiomyidae</taxon>
        <taxon>Hermetiinae</taxon>
        <taxon>Hermetia</taxon>
    </lineage>
</organism>